<protein>
    <recommendedName>
        <fullName evidence="1">ATP-dependent DNA helicase</fullName>
        <ecNumber evidence="1">5.6.2.3</ecNumber>
    </recommendedName>
</protein>
<keyword evidence="1" id="KW-0378">Hydrolase</keyword>
<dbReference type="PANTHER" id="PTHR47642:SF6">
    <property type="entry name" value="ATP-DEPENDENT DNA HELICASE"/>
    <property type="match status" value="1"/>
</dbReference>
<dbReference type="GO" id="GO:0000723">
    <property type="term" value="P:telomere maintenance"/>
    <property type="evidence" value="ECO:0007669"/>
    <property type="project" value="InterPro"/>
</dbReference>
<dbReference type="GO" id="GO:0043139">
    <property type="term" value="F:5'-3' DNA helicase activity"/>
    <property type="evidence" value="ECO:0007669"/>
    <property type="project" value="UniProtKB-EC"/>
</dbReference>
<evidence type="ECO:0000313" key="4">
    <source>
        <dbReference type="EMBL" id="CAF1626165.1"/>
    </source>
</evidence>
<feature type="domain" description="DNA helicase Pif1-like DEAD-box helicase" evidence="2">
    <location>
        <begin position="308"/>
        <end position="512"/>
    </location>
</feature>
<name>A0A815LQY3_9BILA</name>
<dbReference type="Proteomes" id="UP000663854">
    <property type="component" value="Unassembled WGS sequence"/>
</dbReference>
<dbReference type="Gene3D" id="3.40.50.300">
    <property type="entry name" value="P-loop containing nucleotide triphosphate hydrolases"/>
    <property type="match status" value="2"/>
</dbReference>
<sequence>MEYSEHHVPILYGPQIPRRDRDDTRERYSRVLLTLFVPWRTVTDLCGINQTWEDALKSRQNRISIRSWEIIENIQLLHECKKDRDEHLLQIIAEAQTDNDAIDPILLPANQDIDGEHDADDSEDLLELLGNIDEYTTAATNATKKPTEDKYIEETIEAVKNVGRFSHINTHHQSSSNESINYVNQQLVPFISATPNLIRLNTKWQEQLKTEKERVRKSLITGNYANADDTLDLHAAKDAVVTVVNPNNYNKNNFENYGSILPVVSVATNFPTQKTIADEFTLNREQRAAFMIITSHLDGDSRCRTGDNNDQLIMCIPGCGGTGKSQLIRALSKYFLVTKRMQMMRKLAPTGIAAAEIGGMTIHSFLGEQRNSGKPRTIKPGDLKLEKEWRLVEYLLIDEMSMVGLNLLAKLNRIICSAKHVDPQVPFGGVNVIFFGDYLQYRPVYDAPLHTDFSLPSKKKSGKLPTEKEIQQRVARSLILQINCVVKLTQQMRTEDPRYLQLLERLRRGQCNYDDYELLLTRVVGQSSVGSLRDSPWNKAPILVFRNEVRTQLNNKAAIHKAAEMGQAPIVCVAQDTCKGKSIEDPTLVKKLLELSDSKTEHLPGLLPLVPGMPVILTQNVAIELGLINGMNGVFRQLVYEEDSVSTEVLSETFPSNTQYIRKPSYALIETVKSKIECNLEQLQTNLVPIPLMEQTFRIDIGDVLPKDKRPKSNRKAILSIKRRALPLVPAYCITTHKSQGQTLNNVVIDLKLPNETDDIAAIYVPLSRVKRLADLVILRHFDYKVLLIKPSCPSQLNIPNPLVTGKYNIENTVKHNLNCELQSSSIPMNSWNNCDTSLNQNYLTQMMQSLSTAVRKLEQTDAKIESVLLRQEQKIDLILTILQQIVPSHTLDNQSNQQCVQSGPEKHMCNSPLSIGAIEMDCQTQEIFQTVEASTNGNENFMQDNQENYTAPLSYDSAFTAFNCDQISFGFTTNNRLNSNTQSLISFDDIEKSPSTKIQGNIHQTTRCHDSCVRREEQALVPFTTIDQRKTKKKNQLKRNEKSKKNSIDFQSLCHLPPVNEIQVNNHEAGSTEICLLHPLKERLSPKTDRITKLKDCFGETPILVVCGDGLPDNISMKLAITSESPTGRYYSVYQFSQKSGEDKSIIDRSIKKYWNKTNMLELKNLKVHKRCDNKMKDRNTYILESYPSGDEIDTAINVQKIVNREYNLKDLQLAIRFFPKNSLEPLQIDFLSNKISTVSKGQHKLHVLNILIESPNGNTVFFDPYNKCQMRLSVEIPEIFHCTLGTHWKWLQISIIANNQQSATYSIDLGDRLGNRNPNYYNIQEKSFE</sequence>
<dbReference type="InterPro" id="IPR027417">
    <property type="entry name" value="P-loop_NTPase"/>
</dbReference>
<dbReference type="InterPro" id="IPR051055">
    <property type="entry name" value="PIF1_helicase"/>
</dbReference>
<dbReference type="Proteomes" id="UP000663870">
    <property type="component" value="Unassembled WGS sequence"/>
</dbReference>
<keyword evidence="1" id="KW-0234">DNA repair</keyword>
<gene>
    <name evidence="4" type="ORF">JXQ802_LOCUS51204</name>
    <name evidence="3" type="ORF">PYM288_LOCUS34990</name>
</gene>
<dbReference type="InterPro" id="IPR010285">
    <property type="entry name" value="DNA_helicase_pif1-like_DEAD"/>
</dbReference>
<dbReference type="EMBL" id="CAJNOH010005702">
    <property type="protein sequence ID" value="CAF1406489.1"/>
    <property type="molecule type" value="Genomic_DNA"/>
</dbReference>
<dbReference type="CDD" id="cd18809">
    <property type="entry name" value="SF1_C_RecD"/>
    <property type="match status" value="1"/>
</dbReference>
<evidence type="ECO:0000313" key="5">
    <source>
        <dbReference type="Proteomes" id="UP000663854"/>
    </source>
</evidence>
<dbReference type="SUPFAM" id="SSF52540">
    <property type="entry name" value="P-loop containing nucleoside triphosphate hydrolases"/>
    <property type="match status" value="2"/>
</dbReference>
<comment type="caution">
    <text evidence="3">The sequence shown here is derived from an EMBL/GenBank/DDBJ whole genome shotgun (WGS) entry which is preliminary data.</text>
</comment>
<dbReference type="GO" id="GO:0016787">
    <property type="term" value="F:hydrolase activity"/>
    <property type="evidence" value="ECO:0007669"/>
    <property type="project" value="UniProtKB-KW"/>
</dbReference>
<dbReference type="GO" id="GO:0006310">
    <property type="term" value="P:DNA recombination"/>
    <property type="evidence" value="ECO:0007669"/>
    <property type="project" value="UniProtKB-KW"/>
</dbReference>
<keyword evidence="1" id="KW-0233">DNA recombination</keyword>
<organism evidence="3 5">
    <name type="scientific">Rotaria sordida</name>
    <dbReference type="NCBI Taxonomy" id="392033"/>
    <lineage>
        <taxon>Eukaryota</taxon>
        <taxon>Metazoa</taxon>
        <taxon>Spiralia</taxon>
        <taxon>Gnathifera</taxon>
        <taxon>Rotifera</taxon>
        <taxon>Eurotatoria</taxon>
        <taxon>Bdelloidea</taxon>
        <taxon>Philodinida</taxon>
        <taxon>Philodinidae</taxon>
        <taxon>Rotaria</taxon>
    </lineage>
</organism>
<reference evidence="3" key="1">
    <citation type="submission" date="2021-02" db="EMBL/GenBank/DDBJ databases">
        <authorList>
            <person name="Nowell W R."/>
        </authorList>
    </citation>
    <scope>NUCLEOTIDE SEQUENCE</scope>
</reference>
<dbReference type="Pfam" id="PF05970">
    <property type="entry name" value="PIF1"/>
    <property type="match status" value="1"/>
</dbReference>
<evidence type="ECO:0000256" key="1">
    <source>
        <dbReference type="RuleBase" id="RU363044"/>
    </source>
</evidence>
<keyword evidence="6" id="KW-1185">Reference proteome</keyword>
<comment type="similarity">
    <text evidence="1">Belongs to the helicase family.</text>
</comment>
<dbReference type="EC" id="5.6.2.3" evidence="1"/>
<keyword evidence="1" id="KW-0547">Nucleotide-binding</keyword>
<keyword evidence="1" id="KW-0067">ATP-binding</keyword>
<dbReference type="GO" id="GO:0006281">
    <property type="term" value="P:DNA repair"/>
    <property type="evidence" value="ECO:0007669"/>
    <property type="project" value="UniProtKB-KW"/>
</dbReference>
<dbReference type="EMBL" id="CAJNOL010007214">
    <property type="protein sequence ID" value="CAF1626165.1"/>
    <property type="molecule type" value="Genomic_DNA"/>
</dbReference>
<evidence type="ECO:0000313" key="3">
    <source>
        <dbReference type="EMBL" id="CAF1406489.1"/>
    </source>
</evidence>
<accession>A0A815LQY3</accession>
<evidence type="ECO:0000313" key="6">
    <source>
        <dbReference type="Proteomes" id="UP000663870"/>
    </source>
</evidence>
<dbReference type="GO" id="GO:0005524">
    <property type="term" value="F:ATP binding"/>
    <property type="evidence" value="ECO:0007669"/>
    <property type="project" value="UniProtKB-KW"/>
</dbReference>
<comment type="cofactor">
    <cofactor evidence="1">
        <name>Mg(2+)</name>
        <dbReference type="ChEBI" id="CHEBI:18420"/>
    </cofactor>
</comment>
<keyword evidence="1" id="KW-0227">DNA damage</keyword>
<proteinExistence type="inferred from homology"/>
<keyword evidence="1" id="KW-0347">Helicase</keyword>
<dbReference type="PANTHER" id="PTHR47642">
    <property type="entry name" value="ATP-DEPENDENT DNA HELICASE"/>
    <property type="match status" value="1"/>
</dbReference>
<evidence type="ECO:0000259" key="2">
    <source>
        <dbReference type="Pfam" id="PF05970"/>
    </source>
</evidence>
<comment type="catalytic activity">
    <reaction evidence="1">
        <text>ATP + H2O = ADP + phosphate + H(+)</text>
        <dbReference type="Rhea" id="RHEA:13065"/>
        <dbReference type="ChEBI" id="CHEBI:15377"/>
        <dbReference type="ChEBI" id="CHEBI:15378"/>
        <dbReference type="ChEBI" id="CHEBI:30616"/>
        <dbReference type="ChEBI" id="CHEBI:43474"/>
        <dbReference type="ChEBI" id="CHEBI:456216"/>
        <dbReference type="EC" id="5.6.2.3"/>
    </reaction>
</comment>